<organism evidence="2 3">
    <name type="scientific">Roseofilum capinflatum BLCC-M114</name>
    <dbReference type="NCBI Taxonomy" id="3022440"/>
    <lineage>
        <taxon>Bacteria</taxon>
        <taxon>Bacillati</taxon>
        <taxon>Cyanobacteriota</taxon>
        <taxon>Cyanophyceae</taxon>
        <taxon>Desertifilales</taxon>
        <taxon>Desertifilaceae</taxon>
        <taxon>Roseofilum</taxon>
        <taxon>Roseofilum capinflatum</taxon>
    </lineage>
</organism>
<evidence type="ECO:0000313" key="2">
    <source>
        <dbReference type="EMBL" id="MDJ1174556.1"/>
    </source>
</evidence>
<dbReference type="RefSeq" id="WP_283766883.1">
    <property type="nucleotide sequence ID" value="NZ_JAQOSO010000055.1"/>
</dbReference>
<proteinExistence type="predicted"/>
<accession>A0ABT7B5W0</accession>
<sequence>MKPHSFLISLLVVMAVILGVLSFPSFGQSDPPEPINPNPRSPDVQMLSQEVRQLHQQVRQLESQVRSLESKVRSLEFSIR</sequence>
<gene>
    <name evidence="2" type="ORF">PMG25_10685</name>
</gene>
<protein>
    <submittedName>
        <fullName evidence="2">Uncharacterized protein</fullName>
    </submittedName>
</protein>
<keyword evidence="3" id="KW-1185">Reference proteome</keyword>
<dbReference type="EMBL" id="JAQOSO010000055">
    <property type="protein sequence ID" value="MDJ1174556.1"/>
    <property type="molecule type" value="Genomic_DNA"/>
</dbReference>
<reference evidence="2 3" key="1">
    <citation type="submission" date="2023-01" db="EMBL/GenBank/DDBJ databases">
        <title>Novel diversity within Roseofilum (Cyanobacteria; Desertifilaceae) from marine benthic mats with descriptions of four novel species.</title>
        <authorList>
            <person name="Wang Y."/>
            <person name="Berthold D.E."/>
            <person name="Hu J."/>
            <person name="Lefler F.W."/>
            <person name="Laughinghouse H.D. IV."/>
        </authorList>
    </citation>
    <scope>NUCLEOTIDE SEQUENCE [LARGE SCALE GENOMIC DNA]</scope>
    <source>
        <strain evidence="2 3">BLCC-M114</strain>
    </source>
</reference>
<evidence type="ECO:0000256" key="1">
    <source>
        <dbReference type="SAM" id="Coils"/>
    </source>
</evidence>
<feature type="coiled-coil region" evidence="1">
    <location>
        <begin position="44"/>
        <end position="78"/>
    </location>
</feature>
<keyword evidence="1" id="KW-0175">Coiled coil</keyword>
<comment type="caution">
    <text evidence="2">The sequence shown here is derived from an EMBL/GenBank/DDBJ whole genome shotgun (WGS) entry which is preliminary data.</text>
</comment>
<name>A0ABT7B5W0_9CYAN</name>
<dbReference type="Gene3D" id="1.20.5.170">
    <property type="match status" value="1"/>
</dbReference>
<dbReference type="Proteomes" id="UP001235849">
    <property type="component" value="Unassembled WGS sequence"/>
</dbReference>
<evidence type="ECO:0000313" key="3">
    <source>
        <dbReference type="Proteomes" id="UP001235849"/>
    </source>
</evidence>